<dbReference type="EMBL" id="DVNI01000132">
    <property type="protein sequence ID" value="HIU64901.1"/>
    <property type="molecule type" value="Genomic_DNA"/>
</dbReference>
<evidence type="ECO:0000313" key="2">
    <source>
        <dbReference type="EMBL" id="HIU64901.1"/>
    </source>
</evidence>
<comment type="caution">
    <text evidence="2">The sequence shown here is derived from an EMBL/GenBank/DDBJ whole genome shotgun (WGS) entry which is preliminary data.</text>
</comment>
<dbReference type="Proteomes" id="UP000824099">
    <property type="component" value="Unassembled WGS sequence"/>
</dbReference>
<proteinExistence type="predicted"/>
<dbReference type="AlphaFoldDB" id="A0A9D1MR16"/>
<evidence type="ECO:0000256" key="1">
    <source>
        <dbReference type="SAM" id="SignalP"/>
    </source>
</evidence>
<reference evidence="2" key="1">
    <citation type="submission" date="2020-10" db="EMBL/GenBank/DDBJ databases">
        <authorList>
            <person name="Gilroy R."/>
        </authorList>
    </citation>
    <scope>NUCLEOTIDE SEQUENCE</scope>
    <source>
        <strain evidence="2">CHK160-1198</strain>
    </source>
</reference>
<organism evidence="2 3">
    <name type="scientific">Candidatus Avacidaminococcus intestinavium</name>
    <dbReference type="NCBI Taxonomy" id="2840684"/>
    <lineage>
        <taxon>Bacteria</taxon>
        <taxon>Bacillati</taxon>
        <taxon>Bacillota</taxon>
        <taxon>Negativicutes</taxon>
        <taxon>Acidaminococcales</taxon>
        <taxon>Acidaminococcaceae</taxon>
        <taxon>Acidaminococcaceae incertae sedis</taxon>
        <taxon>Candidatus Avacidaminococcus</taxon>
    </lineage>
</organism>
<sequence length="675" mass="74404">MYNVFPRFNKKERSKKLLGIAMATAIGVLPFPASAWADDGVTLTGDGVATYIDTQLGSSFFKNYTSDASYIKSTIEEPTKTFIIDISEANALTDCLHNGRTAIKISQVVNMFKGKASIPSGYNALAVKLYDQTSDSYYYKVLGTKDNNYTSYLFEAVNKEIFSNSDISEQLLEAITNNDSTQIKTLMEKYLPEFYYVVLSDIELANLPSASSSLTTDFFLNDSNSLNVDDKDLVQLQVRMQFTSGAVQQDDSSRSYAYDNITLDSNAVWRPTDRAIKTSGYYDGTITLDNRYWITSAEGLLLVDDPEVSDKLKITDSGTSIVYTSEETVLTGSGPKTVISTKELITGENSLIDLTYANTNSIDGKEPSVLQESGKVGQIETGLTYESGGKTYNGVISMARILLADSATLGNNTTFRLGKYSSNSDGWLSSDMVYIVQANQAQTEIDGGNKTTLYYQIGWVPGIGTNPFGEGTAAGGIGIYTGAENFEVIGEASVVDGIFSNYVITPEVIRYDNYYRTENSKIKFAQNVNGNYYVANTATIIMNVEGTAPFQAADPNNLTQAEWEYLNSQNASPMTNTYDNTQGTYWTANYSYEDTREIAESGKSVSENSSISSKLAKTHNINMFRRADELHLSNLNKLDSAVKVAGELDGELRESVWADVWHGKYRCYSRLWTPS</sequence>
<name>A0A9D1MR16_9FIRM</name>
<accession>A0A9D1MR16</accession>
<gene>
    <name evidence="2" type="ORF">IAB06_07710</name>
</gene>
<keyword evidence="1" id="KW-0732">Signal</keyword>
<evidence type="ECO:0000313" key="3">
    <source>
        <dbReference type="Proteomes" id="UP000824099"/>
    </source>
</evidence>
<feature type="chain" id="PRO_5038734544" evidence="1">
    <location>
        <begin position="38"/>
        <end position="675"/>
    </location>
</feature>
<reference evidence="2" key="2">
    <citation type="journal article" date="2021" name="PeerJ">
        <title>Extensive microbial diversity within the chicken gut microbiome revealed by metagenomics and culture.</title>
        <authorList>
            <person name="Gilroy R."/>
            <person name="Ravi A."/>
            <person name="Getino M."/>
            <person name="Pursley I."/>
            <person name="Horton D.L."/>
            <person name="Alikhan N.F."/>
            <person name="Baker D."/>
            <person name="Gharbi K."/>
            <person name="Hall N."/>
            <person name="Watson M."/>
            <person name="Adriaenssens E.M."/>
            <person name="Foster-Nyarko E."/>
            <person name="Jarju S."/>
            <person name="Secka A."/>
            <person name="Antonio M."/>
            <person name="Oren A."/>
            <person name="Chaudhuri R.R."/>
            <person name="La Ragione R."/>
            <person name="Hildebrand F."/>
            <person name="Pallen M.J."/>
        </authorList>
    </citation>
    <scope>NUCLEOTIDE SEQUENCE</scope>
    <source>
        <strain evidence="2">CHK160-1198</strain>
    </source>
</reference>
<feature type="signal peptide" evidence="1">
    <location>
        <begin position="1"/>
        <end position="37"/>
    </location>
</feature>
<protein>
    <submittedName>
        <fullName evidence="2">Uncharacterized protein</fullName>
    </submittedName>
</protein>